<name>A0A0B3Y9Z2_9ALTE</name>
<organism evidence="2 3">
    <name type="scientific">Alteromonas marina</name>
    <dbReference type="NCBI Taxonomy" id="203795"/>
    <lineage>
        <taxon>Bacteria</taxon>
        <taxon>Pseudomonadati</taxon>
        <taxon>Pseudomonadota</taxon>
        <taxon>Gammaproteobacteria</taxon>
        <taxon>Alteromonadales</taxon>
        <taxon>Alteromonadaceae</taxon>
        <taxon>Alteromonas/Salinimonas group</taxon>
        <taxon>Alteromonas</taxon>
    </lineage>
</organism>
<evidence type="ECO:0000313" key="3">
    <source>
        <dbReference type="Proteomes" id="UP000031197"/>
    </source>
</evidence>
<evidence type="ECO:0000313" key="2">
    <source>
        <dbReference type="EMBL" id="KHT53758.1"/>
    </source>
</evidence>
<protein>
    <submittedName>
        <fullName evidence="2">Uncharacterized protein</fullName>
    </submittedName>
</protein>
<keyword evidence="1" id="KW-0812">Transmembrane</keyword>
<sequence length="102" mass="11262">MNMHNTSVILSILVFCVAFPISFVCLFRGIYYLLLASKNQKDGAPENRFIKFNLLNSLVIQGALTESGNQHKKKGIKNLSVFICLSLLVFGMFSLSSSGNVT</sequence>
<dbReference type="Proteomes" id="UP000031197">
    <property type="component" value="Unassembled WGS sequence"/>
</dbReference>
<comment type="caution">
    <text evidence="2">The sequence shown here is derived from an EMBL/GenBank/DDBJ whole genome shotgun (WGS) entry which is preliminary data.</text>
</comment>
<evidence type="ECO:0000256" key="1">
    <source>
        <dbReference type="SAM" id="Phobius"/>
    </source>
</evidence>
<keyword evidence="1" id="KW-1133">Transmembrane helix</keyword>
<accession>A0A0B3Y9Z2</accession>
<dbReference type="EMBL" id="JWLW01000013">
    <property type="protein sequence ID" value="KHT53758.1"/>
    <property type="molecule type" value="Genomic_DNA"/>
</dbReference>
<proteinExistence type="predicted"/>
<keyword evidence="1" id="KW-0472">Membrane</keyword>
<feature type="transmembrane region" description="Helical" evidence="1">
    <location>
        <begin position="79"/>
        <end position="96"/>
    </location>
</feature>
<reference evidence="2 3" key="1">
    <citation type="submission" date="2014-12" db="EMBL/GenBank/DDBJ databases">
        <title>Genome sequencing of Alteromonas marina AD001.</title>
        <authorList>
            <person name="Adrian T.G.S."/>
            <person name="Chan K.G."/>
        </authorList>
    </citation>
    <scope>NUCLEOTIDE SEQUENCE [LARGE SCALE GENOMIC DNA]</scope>
    <source>
        <strain evidence="2 3">AD001</strain>
    </source>
</reference>
<keyword evidence="3" id="KW-1185">Reference proteome</keyword>
<gene>
    <name evidence="2" type="ORF">RJ41_08710</name>
</gene>
<feature type="transmembrane region" description="Helical" evidence="1">
    <location>
        <begin position="12"/>
        <end position="34"/>
    </location>
</feature>
<dbReference type="RefSeq" id="WP_039219445.1">
    <property type="nucleotide sequence ID" value="NZ_JWLW01000013.1"/>
</dbReference>
<dbReference type="AlphaFoldDB" id="A0A0B3Y9Z2"/>